<evidence type="ECO:0000313" key="2">
    <source>
        <dbReference type="Proteomes" id="UP000733379"/>
    </source>
</evidence>
<sequence>MTDLEFDIPVVPEVAEDHLPPSTPLQRAGQRLQQVLPPGWEVDVVDPPRRPGQIPAAVLRVRASDDQ</sequence>
<evidence type="ECO:0000313" key="1">
    <source>
        <dbReference type="EMBL" id="MBU3066212.1"/>
    </source>
</evidence>
<proteinExistence type="predicted"/>
<dbReference type="Proteomes" id="UP000733379">
    <property type="component" value="Unassembled WGS sequence"/>
</dbReference>
<keyword evidence="2" id="KW-1185">Reference proteome</keyword>
<dbReference type="RefSeq" id="WP_215922356.1">
    <property type="nucleotide sequence ID" value="NZ_JAHKNI010000013.1"/>
</dbReference>
<name>A0ABS6B7D4_9NOCA</name>
<protein>
    <submittedName>
        <fullName evidence="1">Uncharacterized protein</fullName>
    </submittedName>
</protein>
<accession>A0ABS6B7D4</accession>
<reference evidence="1 2" key="1">
    <citation type="submission" date="2021-06" db="EMBL/GenBank/DDBJ databases">
        <title>Actinomycetes sequencing.</title>
        <authorList>
            <person name="Shan Q."/>
        </authorList>
    </citation>
    <scope>NUCLEOTIDE SEQUENCE [LARGE SCALE GENOMIC DNA]</scope>
    <source>
        <strain evidence="1 2">NEAU-G5</strain>
    </source>
</reference>
<comment type="caution">
    <text evidence="1">The sequence shown here is derived from an EMBL/GenBank/DDBJ whole genome shotgun (WGS) entry which is preliminary data.</text>
</comment>
<dbReference type="EMBL" id="JAHKNI010000013">
    <property type="protein sequence ID" value="MBU3066212.1"/>
    <property type="molecule type" value="Genomic_DNA"/>
</dbReference>
<organism evidence="1 2">
    <name type="scientific">Nocardia albiluteola</name>
    <dbReference type="NCBI Taxonomy" id="2842303"/>
    <lineage>
        <taxon>Bacteria</taxon>
        <taxon>Bacillati</taxon>
        <taxon>Actinomycetota</taxon>
        <taxon>Actinomycetes</taxon>
        <taxon>Mycobacteriales</taxon>
        <taxon>Nocardiaceae</taxon>
        <taxon>Nocardia</taxon>
    </lineage>
</organism>
<gene>
    <name evidence="1" type="ORF">KO481_32435</name>
</gene>